<keyword evidence="1" id="KW-0732">Signal</keyword>
<evidence type="ECO:0000313" key="3">
    <source>
        <dbReference type="Proteomes" id="UP001589776"/>
    </source>
</evidence>
<reference evidence="2 3" key="1">
    <citation type="submission" date="2024-09" db="EMBL/GenBank/DDBJ databases">
        <authorList>
            <person name="Sun Q."/>
            <person name="Mori K."/>
        </authorList>
    </citation>
    <scope>NUCLEOTIDE SEQUENCE [LARGE SCALE GENOMIC DNA]</scope>
    <source>
        <strain evidence="2 3">CCM 7759</strain>
    </source>
</reference>
<dbReference type="RefSeq" id="WP_377469920.1">
    <property type="nucleotide sequence ID" value="NZ_JBHLWN010000031.1"/>
</dbReference>
<keyword evidence="3" id="KW-1185">Reference proteome</keyword>
<proteinExistence type="predicted"/>
<feature type="signal peptide" evidence="1">
    <location>
        <begin position="1"/>
        <end position="34"/>
    </location>
</feature>
<dbReference type="EMBL" id="JBHLWN010000031">
    <property type="protein sequence ID" value="MFC0212717.1"/>
    <property type="molecule type" value="Genomic_DNA"/>
</dbReference>
<organism evidence="2 3">
    <name type="scientific">Paenibacillus chartarius</name>
    <dbReference type="NCBI Taxonomy" id="747481"/>
    <lineage>
        <taxon>Bacteria</taxon>
        <taxon>Bacillati</taxon>
        <taxon>Bacillota</taxon>
        <taxon>Bacilli</taxon>
        <taxon>Bacillales</taxon>
        <taxon>Paenibacillaceae</taxon>
        <taxon>Paenibacillus</taxon>
    </lineage>
</organism>
<comment type="caution">
    <text evidence="2">The sequence shown here is derived from an EMBL/GenBank/DDBJ whole genome shotgun (WGS) entry which is preliminary data.</text>
</comment>
<protein>
    <recommendedName>
        <fullName evidence="4">Cadherin domain-containing protein</fullName>
    </recommendedName>
</protein>
<dbReference type="Proteomes" id="UP001589776">
    <property type="component" value="Unassembled WGS sequence"/>
</dbReference>
<gene>
    <name evidence="2" type="ORF">ACFFK0_09595</name>
</gene>
<evidence type="ECO:0008006" key="4">
    <source>
        <dbReference type="Google" id="ProtNLM"/>
    </source>
</evidence>
<name>A0ABV6DJE7_9BACL</name>
<accession>A0ABV6DJE7</accession>
<sequence>MGRRKSKTKQYTANTKIAAALAATLGIVPAAAPAAYAAAEPFTILGQPGESKTIKLATNSFSTFKIDAETPGAGNIAEWQLNGAFLNVKLRSAGFAKLTVTNMVTSQQQTVNVNVIGLGANGRADIGDLVSHMYQYGSQNSFKATDLATAIETQVAPVASEMPFNHAPKVVRVPEARYKTQNELMPYIDVTQFFDDEDPDDFLRYSIDYNPTSTGLRASLVSGSLLSVTGFENNDKTISVTATDRAGLSASTLVVVKPNHAPTVSSVTYSVYAPIGYVDTTVELNKLVKDADNDTLTFILNEGSEHQNGVNASISGSKLQLSGTMTAPSRFYVLANDGKSANTVTAEVYLDPEAPQHVNRPPFVITASHTYEKPYLAELEPIDVSADFSDPDGDSLVYAVSPQTEGGVTASMSGSWLTFSGSLFSDAAFTVYAEDPQGLRSGYATYQFVAIPPVNHAPSAHPYNFTFPYDSGDSVTGVTYNLDNIFTDADNDTLTFGINEGQSTSGATISATINGSTLSFNGTYTGSPVHYVIYAEDSKGARGEAVFTFKSYEDLEAVQSEVIVYEQFYHDEKDKRRGVFFPVNLRDNFIPKNGGTMSYTVDEAPAWNVNGVKVDKIEHDQLYFAGDLKGTEAAFTITATETAPGGRTSSASAVYKVRANTVPSVTTDTYRELLFDGDPLPEPIDLTELFYDMDGDTLSYDAKVISGSGITPLITGNMFSLTGSLTEDVTIKIWAKDSKRGENYVTYTLLLGGTPRVIEANITEYFTVNGADGGENVFNLSENFIGVGTGPLTFTAEQIGTTVPDVYVDGEALPSGYLVLRGNLPEGKTVSYKVTASQTIRGEELSSEAVYTFSRNHKPVVTSSYYEDDYYKVIRDGDSLPQLDLSQLFKDDDGDALTYELWFDPEQYITAYRDGNIVRFDGNWDSRKAQFDIVANDGKYKSGAHIHYELVPPVFESNVTHYALNGEIPYINLWDNFNKSSESEELSFEIVNVVPENAELSEEDGWIYFNENLYSGSIELTVKATETTADGTKFDSQAIYTVLPNTAPTVTDEYNNYSIYIEEGQTLPTLNLLDIFQDADGDTLEYSADWYGDIEPIVTGTELTFTGDLTERAVIYLYAEDKKGGHVNTRITFRPLSNPTVHENSVSLYQNRTPNNDVYLPMADLSGNFTSSHGGDLEYSVVGDNPADGLTAYFASGNLYFTGELTGPEATFIVKAAEPYKPSYYATASYTVYQNNVTTVSSSSYELTLEDGEPLPDIDLNTIFSDGDQDAIDYDVYTYMSGGLTASISDSGVLSFTGPLASMATFTVTGTDHKSDPVYYYVNLKPIRNPVVKVSEPVIYWTDGELLKEPYGSEYMWNMFESTDGGNLSYYLMDGAAETNQLNVGGLTVNLDYGQLSFSGTLNDDEAMFTVKAKEEFNGKTFESTVPYRILKNAKPSLTKPLPLINAVPNEYVPITTIDLRDYFTDSDNDTITFEYDWSSASGALMDYIVDGHKLVYSGTFWSGGYLYFYASDGKSARQRYGIEVNTPVTTKDGVSTNEYYTPTVSGSSPYVSLYNKFYDRESNELSFSLSSTSSLMTDESNGVTATLDSGNLVLSGSFDNWSTPATFMVTATDGKGPALTVPYTINPIIDLADSYTVYEAEGLSLSLKPLFIGGTDGRMYTVDTWIPGTYGSEQDWVHTDETDPFYPVIEFAGHAESRPTDALINVTISNTSEEQLTGKTVTLRAPADPLTEPVDYVFINLNIDTESVVENLYELYAAADAGITSATRFTIAAMEWTGMESNDLAPTVTMEGNDLKVKSNGLGHGYITLVGTDPTTGKGIIDRFAVIVDHPV</sequence>
<evidence type="ECO:0000313" key="2">
    <source>
        <dbReference type="EMBL" id="MFC0212717.1"/>
    </source>
</evidence>
<evidence type="ECO:0000256" key="1">
    <source>
        <dbReference type="SAM" id="SignalP"/>
    </source>
</evidence>
<feature type="chain" id="PRO_5045494655" description="Cadherin domain-containing protein" evidence="1">
    <location>
        <begin position="35"/>
        <end position="1833"/>
    </location>
</feature>